<dbReference type="GO" id="GO:0032259">
    <property type="term" value="P:methylation"/>
    <property type="evidence" value="ECO:0007669"/>
    <property type="project" value="UniProtKB-KW"/>
</dbReference>
<dbReference type="FunCoup" id="A0A1X7TLF5">
    <property type="interactions" value="432"/>
</dbReference>
<dbReference type="InterPro" id="IPR036390">
    <property type="entry name" value="WH_DNA-bd_sf"/>
</dbReference>
<dbReference type="Gene3D" id="1.10.287.1350">
    <property type="match status" value="1"/>
</dbReference>
<dbReference type="SUPFAM" id="SSF53335">
    <property type="entry name" value="S-adenosyl-L-methionine-dependent methyltransferases"/>
    <property type="match status" value="1"/>
</dbReference>
<keyword evidence="3" id="KW-0949">S-adenosyl-L-methionine</keyword>
<evidence type="ECO:0000259" key="4">
    <source>
        <dbReference type="Pfam" id="PF00891"/>
    </source>
</evidence>
<organism evidence="6">
    <name type="scientific">Amphimedon queenslandica</name>
    <name type="common">Sponge</name>
    <dbReference type="NCBI Taxonomy" id="400682"/>
    <lineage>
        <taxon>Eukaryota</taxon>
        <taxon>Metazoa</taxon>
        <taxon>Porifera</taxon>
        <taxon>Demospongiae</taxon>
        <taxon>Heteroscleromorpha</taxon>
        <taxon>Haplosclerida</taxon>
        <taxon>Niphatidae</taxon>
        <taxon>Amphimedon</taxon>
    </lineage>
</organism>
<protein>
    <submittedName>
        <fullName evidence="6">Uncharacterized protein</fullName>
    </submittedName>
</protein>
<name>A0A1X7TLF5_AMPQE</name>
<dbReference type="InterPro" id="IPR012967">
    <property type="entry name" value="COMT_dimerisation"/>
</dbReference>
<dbReference type="PANTHER" id="PTHR11746">
    <property type="entry name" value="O-METHYLTRANSFERASE"/>
    <property type="match status" value="1"/>
</dbReference>
<dbReference type="eggNOG" id="KOG3178">
    <property type="taxonomic scope" value="Eukaryota"/>
</dbReference>
<dbReference type="Pfam" id="PF08100">
    <property type="entry name" value="Dimerisation"/>
    <property type="match status" value="1"/>
</dbReference>
<feature type="domain" description="O-methyltransferase dimerisation" evidence="5">
    <location>
        <begin position="15"/>
        <end position="100"/>
    </location>
</feature>
<reference evidence="6" key="1">
    <citation type="submission" date="2017-05" db="UniProtKB">
        <authorList>
            <consortium name="EnsemblMetazoa"/>
        </authorList>
    </citation>
    <scope>IDENTIFICATION</scope>
</reference>
<sequence>MGQHVKPYHLRVMTTALQHIESRALYMITTLNIPDTIEKADRPLSCEEIKTIIDEEMGYDPLDTSYLCRILHAAAHFELLSEETSDDKYSLTPISEYLTANHPKSLKGFVKLYSISNESLIISTALSRNLYSGNSGFKEVYRKELLEHLKTDPLLQDLHDAGMANTSRLNAPAIITDYPYLGSCSHICDIGGGLGSFLYAVLSHYDFKMKGTNFDLPDVIDNSKAVNFMDFAIFEYISLVSGNFTGNILQFDCDCYILKDILQNWSDEDALLILSKVESVAKRNKSRLVIIENMMHTGHQQKRS</sequence>
<dbReference type="InParanoid" id="A0A1X7TLF5"/>
<feature type="domain" description="O-methyltransferase C-terminal" evidence="4">
    <location>
        <begin position="134"/>
        <end position="301"/>
    </location>
</feature>
<dbReference type="EnsemblMetazoa" id="Aqu2.1.15650_001">
    <property type="protein sequence ID" value="Aqu2.1.15650_001"/>
    <property type="gene ID" value="Aqu2.1.15650"/>
</dbReference>
<dbReference type="OrthoDB" id="1606438at2759"/>
<dbReference type="Gene3D" id="3.40.50.150">
    <property type="entry name" value="Vaccinia Virus protein VP39"/>
    <property type="match status" value="1"/>
</dbReference>
<evidence type="ECO:0000313" key="6">
    <source>
        <dbReference type="EnsemblMetazoa" id="Aqu2.1.15650_001"/>
    </source>
</evidence>
<dbReference type="InterPro" id="IPR016461">
    <property type="entry name" value="COMT-like"/>
</dbReference>
<dbReference type="Gene3D" id="1.10.10.10">
    <property type="entry name" value="Winged helix-like DNA-binding domain superfamily/Winged helix DNA-binding domain"/>
    <property type="match status" value="1"/>
</dbReference>
<evidence type="ECO:0000256" key="2">
    <source>
        <dbReference type="ARBA" id="ARBA00022679"/>
    </source>
</evidence>
<keyword evidence="2" id="KW-0808">Transferase</keyword>
<keyword evidence="1" id="KW-0489">Methyltransferase</keyword>
<dbReference type="InterPro" id="IPR001077">
    <property type="entry name" value="COMT_C"/>
</dbReference>
<evidence type="ECO:0000259" key="5">
    <source>
        <dbReference type="Pfam" id="PF08100"/>
    </source>
</evidence>
<dbReference type="InterPro" id="IPR036388">
    <property type="entry name" value="WH-like_DNA-bd_sf"/>
</dbReference>
<accession>A0A1X7TLF5</accession>
<evidence type="ECO:0000256" key="3">
    <source>
        <dbReference type="ARBA" id="ARBA00022691"/>
    </source>
</evidence>
<dbReference type="SUPFAM" id="SSF46785">
    <property type="entry name" value="Winged helix' DNA-binding domain"/>
    <property type="match status" value="1"/>
</dbReference>
<dbReference type="Pfam" id="PF00891">
    <property type="entry name" value="Methyltransf_2"/>
    <property type="match status" value="1"/>
</dbReference>
<evidence type="ECO:0000256" key="1">
    <source>
        <dbReference type="ARBA" id="ARBA00022603"/>
    </source>
</evidence>
<dbReference type="PROSITE" id="PS51683">
    <property type="entry name" value="SAM_OMT_II"/>
    <property type="match status" value="1"/>
</dbReference>
<dbReference type="AlphaFoldDB" id="A0A1X7TLF5"/>
<dbReference type="InterPro" id="IPR029063">
    <property type="entry name" value="SAM-dependent_MTases_sf"/>
</dbReference>
<dbReference type="PIRSF" id="PIRSF005739">
    <property type="entry name" value="O-mtase"/>
    <property type="match status" value="1"/>
</dbReference>
<dbReference type="STRING" id="400682.A0A1X7TLF5"/>
<dbReference type="GO" id="GO:0046983">
    <property type="term" value="F:protein dimerization activity"/>
    <property type="evidence" value="ECO:0007669"/>
    <property type="project" value="InterPro"/>
</dbReference>
<dbReference type="GO" id="GO:0008171">
    <property type="term" value="F:O-methyltransferase activity"/>
    <property type="evidence" value="ECO:0007669"/>
    <property type="project" value="InterPro"/>
</dbReference>
<proteinExistence type="predicted"/>